<dbReference type="GeneTree" id="ENSGT00390000015582"/>
<keyword evidence="3" id="KW-0732">Signal</keyword>
<dbReference type="InterPro" id="IPR023214">
    <property type="entry name" value="HAD_sf"/>
</dbReference>
<evidence type="ECO:0000313" key="4">
    <source>
        <dbReference type="Ensembl" id="ENSCSEP00000001994.1"/>
    </source>
</evidence>
<evidence type="ECO:0000256" key="3">
    <source>
        <dbReference type="SAM" id="SignalP"/>
    </source>
</evidence>
<dbReference type="InParanoid" id="A0A3P8UJG3"/>
<keyword evidence="5" id="KW-1185">Reference proteome</keyword>
<dbReference type="NCBIfam" id="TIGR01549">
    <property type="entry name" value="HAD-SF-IA-v1"/>
    <property type="match status" value="1"/>
</dbReference>
<dbReference type="Gene3D" id="3.40.50.1000">
    <property type="entry name" value="HAD superfamily/HAD-like"/>
    <property type="match status" value="1"/>
</dbReference>
<dbReference type="InterPro" id="IPR051828">
    <property type="entry name" value="HAD-like_hydrolase_domain"/>
</dbReference>
<reference evidence="4" key="2">
    <citation type="submission" date="2025-08" db="UniProtKB">
        <authorList>
            <consortium name="Ensembl"/>
        </authorList>
    </citation>
    <scope>IDENTIFICATION</scope>
</reference>
<organism evidence="4 5">
    <name type="scientific">Cynoglossus semilaevis</name>
    <name type="common">Tongue sole</name>
    <dbReference type="NCBI Taxonomy" id="244447"/>
    <lineage>
        <taxon>Eukaryota</taxon>
        <taxon>Metazoa</taxon>
        <taxon>Chordata</taxon>
        <taxon>Craniata</taxon>
        <taxon>Vertebrata</taxon>
        <taxon>Euteleostomi</taxon>
        <taxon>Actinopterygii</taxon>
        <taxon>Neopterygii</taxon>
        <taxon>Teleostei</taxon>
        <taxon>Neoteleostei</taxon>
        <taxon>Acanthomorphata</taxon>
        <taxon>Carangaria</taxon>
        <taxon>Pleuronectiformes</taxon>
        <taxon>Pleuronectoidei</taxon>
        <taxon>Cynoglossidae</taxon>
        <taxon>Cynoglossinae</taxon>
        <taxon>Cynoglossus</taxon>
    </lineage>
</organism>
<dbReference type="InterPro" id="IPR011949">
    <property type="entry name" value="HAD-SF_hydro_IA_REG-2-like"/>
</dbReference>
<dbReference type="OMA" id="KCVGIIS"/>
<dbReference type="CTD" id="81932"/>
<dbReference type="GeneID" id="103385774"/>
<sequence>MRVPLRWVLWDVLDTLLKVRLSVGEQYCREAERMGLNLSPVELEAAFRRAYQRHSSSNPNYGVNQGLGGQSWWTGVVRDTFSQCKVHDKVLLNTMAHNLYQGFCNADNWEVFPDSKKALESCSSLGLKLGVVSNFDNRLETILTACDLLPHFSFLMTSEEARVAKPNPAIFDLALQKCGAPAASVAHVGDHYVKDYLSSRRVGIQGLLLDRHNTQSQRDLPDQHRLTSLEELPSWIQRHMESCD</sequence>
<dbReference type="KEGG" id="csem:103385774"/>
<dbReference type="AlphaFoldDB" id="A0A3P8UJG3"/>
<dbReference type="STRING" id="244447.ENSCSEP00000001994"/>
<dbReference type="RefSeq" id="XP_008317982.1">
    <property type="nucleotide sequence ID" value="XM_008319760.3"/>
</dbReference>
<dbReference type="PRINTS" id="PR00413">
    <property type="entry name" value="HADHALOGNASE"/>
</dbReference>
<feature type="chain" id="PRO_5018337351" description="Haloacid dehalogenase-like hydrolase domain-containing protein 3" evidence="3">
    <location>
        <begin position="25"/>
        <end position="244"/>
    </location>
</feature>
<reference evidence="4 5" key="1">
    <citation type="journal article" date="2014" name="Nat. Genet.">
        <title>Whole-genome sequence of a flatfish provides insights into ZW sex chromosome evolution and adaptation to a benthic lifestyle.</title>
        <authorList>
            <person name="Chen S."/>
            <person name="Zhang G."/>
            <person name="Shao C."/>
            <person name="Huang Q."/>
            <person name="Liu G."/>
            <person name="Zhang P."/>
            <person name="Song W."/>
            <person name="An N."/>
            <person name="Chalopin D."/>
            <person name="Volff J.N."/>
            <person name="Hong Y."/>
            <person name="Li Q."/>
            <person name="Sha Z."/>
            <person name="Zhou H."/>
            <person name="Xie M."/>
            <person name="Yu Q."/>
            <person name="Liu Y."/>
            <person name="Xiang H."/>
            <person name="Wang N."/>
            <person name="Wu K."/>
            <person name="Yang C."/>
            <person name="Zhou Q."/>
            <person name="Liao X."/>
            <person name="Yang L."/>
            <person name="Hu Q."/>
            <person name="Zhang J."/>
            <person name="Meng L."/>
            <person name="Jin L."/>
            <person name="Tian Y."/>
            <person name="Lian J."/>
            <person name="Yang J."/>
            <person name="Miao G."/>
            <person name="Liu S."/>
            <person name="Liang Z."/>
            <person name="Yan F."/>
            <person name="Li Y."/>
            <person name="Sun B."/>
            <person name="Zhang H."/>
            <person name="Zhang J."/>
            <person name="Zhu Y."/>
            <person name="Du M."/>
            <person name="Zhao Y."/>
            <person name="Schartl M."/>
            <person name="Tang Q."/>
            <person name="Wang J."/>
        </authorList>
    </citation>
    <scope>NUCLEOTIDE SEQUENCE</scope>
</reference>
<dbReference type="Proteomes" id="UP000265120">
    <property type="component" value="Chromosome 11"/>
</dbReference>
<dbReference type="RefSeq" id="XP_008317984.1">
    <property type="nucleotide sequence ID" value="XM_008319762.3"/>
</dbReference>
<dbReference type="RefSeq" id="XP_024916034.1">
    <property type="nucleotide sequence ID" value="XM_025060266.1"/>
</dbReference>
<dbReference type="PANTHER" id="PTHR46191">
    <property type="match status" value="1"/>
</dbReference>
<dbReference type="Gene3D" id="1.10.150.720">
    <property type="entry name" value="Haloacid dehalogenase-like hydrolase"/>
    <property type="match status" value="1"/>
</dbReference>
<dbReference type="InterPro" id="IPR036412">
    <property type="entry name" value="HAD-like_sf"/>
</dbReference>
<dbReference type="Ensembl" id="ENSCSET00000002028.1">
    <property type="protein sequence ID" value="ENSCSEP00000001994.1"/>
    <property type="gene ID" value="ENSCSEG00000001353.1"/>
</dbReference>
<dbReference type="GO" id="GO:0005634">
    <property type="term" value="C:nucleus"/>
    <property type="evidence" value="ECO:0007669"/>
    <property type="project" value="TreeGrafter"/>
</dbReference>
<accession>A0A3P8UJG3</accession>
<dbReference type="PANTHER" id="PTHR46191:SF2">
    <property type="entry name" value="HALOACID DEHALOGENASE-LIKE HYDROLASE DOMAIN-CONTAINING PROTEIN 3"/>
    <property type="match status" value="1"/>
</dbReference>
<dbReference type="SFLD" id="SFLDS00003">
    <property type="entry name" value="Haloacid_Dehalogenase"/>
    <property type="match status" value="1"/>
</dbReference>
<reference evidence="4" key="3">
    <citation type="submission" date="2025-09" db="UniProtKB">
        <authorList>
            <consortium name="Ensembl"/>
        </authorList>
    </citation>
    <scope>IDENTIFICATION</scope>
</reference>
<name>A0A3P8UJG3_CYNSE</name>
<dbReference type="CDD" id="cd16415">
    <property type="entry name" value="HAD_dREG-2_like"/>
    <property type="match status" value="1"/>
</dbReference>
<dbReference type="NCBIfam" id="TIGR02252">
    <property type="entry name" value="DREG-2"/>
    <property type="match status" value="1"/>
</dbReference>
<evidence type="ECO:0000256" key="2">
    <source>
        <dbReference type="ARBA" id="ARBA00015556"/>
    </source>
</evidence>
<evidence type="ECO:0000256" key="1">
    <source>
        <dbReference type="ARBA" id="ARBA00007958"/>
    </source>
</evidence>
<dbReference type="InterPro" id="IPR006439">
    <property type="entry name" value="HAD-SF_hydro_IA"/>
</dbReference>
<evidence type="ECO:0000313" key="5">
    <source>
        <dbReference type="Proteomes" id="UP000265120"/>
    </source>
</evidence>
<comment type="similarity">
    <text evidence="1">Belongs to the HAD-like hydrolase superfamily.</text>
</comment>
<protein>
    <recommendedName>
        <fullName evidence="2">Haloacid dehalogenase-like hydrolase domain-containing protein 3</fullName>
    </recommendedName>
</protein>
<dbReference type="SUPFAM" id="SSF56784">
    <property type="entry name" value="HAD-like"/>
    <property type="match status" value="1"/>
</dbReference>
<dbReference type="SFLD" id="SFLDG01129">
    <property type="entry name" value="C1.5:_HAD__Beta-PGM__Phosphata"/>
    <property type="match status" value="1"/>
</dbReference>
<feature type="signal peptide" evidence="3">
    <location>
        <begin position="1"/>
        <end position="24"/>
    </location>
</feature>
<dbReference type="FunCoup" id="A0A3P8UJG3">
    <property type="interactions" value="466"/>
</dbReference>
<proteinExistence type="inferred from homology"/>
<dbReference type="Pfam" id="PF00702">
    <property type="entry name" value="Hydrolase"/>
    <property type="match status" value="1"/>
</dbReference>
<dbReference type="InterPro" id="IPR044924">
    <property type="entry name" value="HAD-SF_hydro_IA_REG-2-like_cap"/>
</dbReference>
<dbReference type="OrthoDB" id="444127at2759"/>